<evidence type="ECO:0000256" key="3">
    <source>
        <dbReference type="ARBA" id="ARBA00022553"/>
    </source>
</evidence>
<comment type="cofactor">
    <cofactor evidence="1">
        <name>pantetheine 4'-phosphate</name>
        <dbReference type="ChEBI" id="CHEBI:47942"/>
    </cofactor>
</comment>
<organism evidence="5 6">
    <name type="scientific">Bacillus wiedmannii</name>
    <dbReference type="NCBI Taxonomy" id="1890302"/>
    <lineage>
        <taxon>Bacteria</taxon>
        <taxon>Bacillati</taxon>
        <taxon>Bacillota</taxon>
        <taxon>Bacilli</taxon>
        <taxon>Bacillales</taxon>
        <taxon>Bacillaceae</taxon>
        <taxon>Bacillus</taxon>
        <taxon>Bacillus cereus group</taxon>
    </lineage>
</organism>
<gene>
    <name evidence="5" type="ORF">CN694_29685</name>
</gene>
<evidence type="ECO:0000313" key="6">
    <source>
        <dbReference type="Proteomes" id="UP000220435"/>
    </source>
</evidence>
<dbReference type="InterPro" id="IPR045851">
    <property type="entry name" value="AMP-bd_C_sf"/>
</dbReference>
<dbReference type="Pfam" id="PF00550">
    <property type="entry name" value="PP-binding"/>
    <property type="match status" value="1"/>
</dbReference>
<evidence type="ECO:0000259" key="4">
    <source>
        <dbReference type="PROSITE" id="PS50075"/>
    </source>
</evidence>
<dbReference type="EMBL" id="NUFG01000052">
    <property type="protein sequence ID" value="PEK15951.1"/>
    <property type="molecule type" value="Genomic_DNA"/>
</dbReference>
<dbReference type="Pfam" id="PF13193">
    <property type="entry name" value="AMP-binding_C"/>
    <property type="match status" value="1"/>
</dbReference>
<dbReference type="PANTHER" id="PTHR44845">
    <property type="entry name" value="CARRIER DOMAIN-CONTAINING PROTEIN"/>
    <property type="match status" value="1"/>
</dbReference>
<reference evidence="5 6" key="1">
    <citation type="submission" date="2017-09" db="EMBL/GenBank/DDBJ databases">
        <title>Large-scale bioinformatics analysis of Bacillus genomes uncovers conserved roles of natural products in bacterial physiology.</title>
        <authorList>
            <consortium name="Agbiome Team Llc"/>
            <person name="Bleich R.M."/>
            <person name="Kirk G.J."/>
            <person name="Santa Maria K.C."/>
            <person name="Allen S.E."/>
            <person name="Farag S."/>
            <person name="Shank E.A."/>
            <person name="Bowers A."/>
        </authorList>
    </citation>
    <scope>NUCLEOTIDE SEQUENCE [LARGE SCALE GENOMIC DNA]</scope>
    <source>
        <strain evidence="5 6">AFS000414</strain>
    </source>
</reference>
<dbReference type="InterPro" id="IPR009081">
    <property type="entry name" value="PP-bd_ACP"/>
</dbReference>
<protein>
    <recommendedName>
        <fullName evidence="4">Carrier domain-containing protein</fullName>
    </recommendedName>
</protein>
<dbReference type="PROSITE" id="PS50075">
    <property type="entry name" value="CARRIER"/>
    <property type="match status" value="1"/>
</dbReference>
<dbReference type="PANTHER" id="PTHR44845:SF7">
    <property type="entry name" value="PLIPASTATIN SYNTHASE SUBUNIT D"/>
    <property type="match status" value="1"/>
</dbReference>
<keyword evidence="3" id="KW-0597">Phosphoprotein</keyword>
<evidence type="ECO:0000256" key="1">
    <source>
        <dbReference type="ARBA" id="ARBA00001957"/>
    </source>
</evidence>
<dbReference type="Gene3D" id="3.30.300.30">
    <property type="match status" value="1"/>
</dbReference>
<dbReference type="Proteomes" id="UP000220435">
    <property type="component" value="Unassembled WGS sequence"/>
</dbReference>
<dbReference type="InterPro" id="IPR006162">
    <property type="entry name" value="Ppantetheine_attach_site"/>
</dbReference>
<dbReference type="SUPFAM" id="SSF47336">
    <property type="entry name" value="ACP-like"/>
    <property type="match status" value="1"/>
</dbReference>
<dbReference type="AlphaFoldDB" id="A0AB73RA53"/>
<evidence type="ECO:0000256" key="2">
    <source>
        <dbReference type="ARBA" id="ARBA00022450"/>
    </source>
</evidence>
<dbReference type="InterPro" id="IPR036736">
    <property type="entry name" value="ACP-like_sf"/>
</dbReference>
<dbReference type="InterPro" id="IPR025110">
    <property type="entry name" value="AMP-bd_C"/>
</dbReference>
<feature type="non-terminal residue" evidence="5">
    <location>
        <position position="1"/>
    </location>
</feature>
<dbReference type="RefSeq" id="WP_141549539.1">
    <property type="nucleotide sequence ID" value="NZ_JARMLB010000054.1"/>
</dbReference>
<dbReference type="FunFam" id="1.10.1200.10:FF:000005">
    <property type="entry name" value="Nonribosomal peptide synthetase 1"/>
    <property type="match status" value="1"/>
</dbReference>
<proteinExistence type="predicted"/>
<name>A0AB73RA53_9BACI</name>
<evidence type="ECO:0000313" key="5">
    <source>
        <dbReference type="EMBL" id="PEK15951.1"/>
    </source>
</evidence>
<dbReference type="Gene3D" id="1.10.1200.10">
    <property type="entry name" value="ACP-like"/>
    <property type="match status" value="1"/>
</dbReference>
<accession>A0AB73RA53</accession>
<feature type="domain" description="Carrier" evidence="4">
    <location>
        <begin position="81"/>
        <end position="156"/>
    </location>
</feature>
<dbReference type="SUPFAM" id="SSF56801">
    <property type="entry name" value="Acetyl-CoA synthetase-like"/>
    <property type="match status" value="1"/>
</dbReference>
<dbReference type="PROSITE" id="PS00012">
    <property type="entry name" value="PHOSPHOPANTETHEINE"/>
    <property type="match status" value="1"/>
</dbReference>
<keyword evidence="2" id="KW-0596">Phosphopantetheine</keyword>
<sequence length="177" mass="20117">ISDAVVIVKENNGDKYLCGYVISSESIDIKYIKEKLRGNLPEYMIPTYIMQLDNFPLTKNGKLDRKSFPDPQITDREDFVAPRDNVEEGIMGIFKEILEFEVIGIDDSFFELGGHSLKATKLVNALEEKFKVRVPLSTILTEKTIRKIAEKVRNTEVKSNSDTIAYPELIVAVEEEV</sequence>
<comment type="caution">
    <text evidence="5">The sequence shown here is derived from an EMBL/GenBank/DDBJ whole genome shotgun (WGS) entry which is preliminary data.</text>
</comment>